<keyword evidence="3" id="KW-0378">Hydrolase</keyword>
<dbReference type="InterPro" id="IPR029021">
    <property type="entry name" value="Prot-tyrosine_phosphatase-like"/>
</dbReference>
<dbReference type="GO" id="GO:0033550">
    <property type="term" value="F:MAP kinase tyrosine phosphatase activity"/>
    <property type="evidence" value="ECO:0007669"/>
    <property type="project" value="TreeGrafter"/>
</dbReference>
<dbReference type="AlphaFoldDB" id="A0AAD7K6X7"/>
<evidence type="ECO:0000313" key="8">
    <source>
        <dbReference type="Proteomes" id="UP001215598"/>
    </source>
</evidence>
<dbReference type="GO" id="GO:0017017">
    <property type="term" value="F:MAP kinase tyrosine/serine/threonine phosphatase activity"/>
    <property type="evidence" value="ECO:0007669"/>
    <property type="project" value="TreeGrafter"/>
</dbReference>
<evidence type="ECO:0000313" key="7">
    <source>
        <dbReference type="EMBL" id="KAJ7779662.1"/>
    </source>
</evidence>
<name>A0AAD7K6X7_9AGAR</name>
<dbReference type="GO" id="GO:0008330">
    <property type="term" value="F:protein tyrosine/threonine phosphatase activity"/>
    <property type="evidence" value="ECO:0007669"/>
    <property type="project" value="TreeGrafter"/>
</dbReference>
<reference evidence="7" key="1">
    <citation type="submission" date="2023-03" db="EMBL/GenBank/DDBJ databases">
        <title>Massive genome expansion in bonnet fungi (Mycena s.s.) driven by repeated elements and novel gene families across ecological guilds.</title>
        <authorList>
            <consortium name="Lawrence Berkeley National Laboratory"/>
            <person name="Harder C.B."/>
            <person name="Miyauchi S."/>
            <person name="Viragh M."/>
            <person name="Kuo A."/>
            <person name="Thoen E."/>
            <person name="Andreopoulos B."/>
            <person name="Lu D."/>
            <person name="Skrede I."/>
            <person name="Drula E."/>
            <person name="Henrissat B."/>
            <person name="Morin E."/>
            <person name="Kohler A."/>
            <person name="Barry K."/>
            <person name="LaButti K."/>
            <person name="Morin E."/>
            <person name="Salamov A."/>
            <person name="Lipzen A."/>
            <person name="Mereny Z."/>
            <person name="Hegedus B."/>
            <person name="Baldrian P."/>
            <person name="Stursova M."/>
            <person name="Weitz H."/>
            <person name="Taylor A."/>
            <person name="Grigoriev I.V."/>
            <person name="Nagy L.G."/>
            <person name="Martin F."/>
            <person name="Kauserud H."/>
        </authorList>
    </citation>
    <scope>NUCLEOTIDE SEQUENCE</scope>
    <source>
        <strain evidence="7">CBHHK182m</strain>
    </source>
</reference>
<dbReference type="Proteomes" id="UP001215598">
    <property type="component" value="Unassembled WGS sequence"/>
</dbReference>
<dbReference type="InterPro" id="IPR020422">
    <property type="entry name" value="TYR_PHOSPHATASE_DUAL_dom"/>
</dbReference>
<dbReference type="CDD" id="cd14498">
    <property type="entry name" value="DSP"/>
    <property type="match status" value="1"/>
</dbReference>
<comment type="similarity">
    <text evidence="1">Belongs to the protein-tyrosine phosphatase family. Non-receptor class dual specificity subfamily.</text>
</comment>
<feature type="domain" description="Tyrosine-protein phosphatase" evidence="6">
    <location>
        <begin position="37"/>
        <end position="138"/>
    </location>
</feature>
<dbReference type="GO" id="GO:0043409">
    <property type="term" value="P:negative regulation of MAPK cascade"/>
    <property type="evidence" value="ECO:0007669"/>
    <property type="project" value="TreeGrafter"/>
</dbReference>
<proteinExistence type="inferred from homology"/>
<sequence>MCTPMHQILPPTPLPPSSHTHPFSSSPYAPYGNGVSQQPRISGALYLGSLTAANDHPLLRSHGITHLVQAPDASWAPPDPRLGRFFDGVFRSPSIIIAYLIRNHAMSYADALAFVKRRRACAKPNPGFARALVANRARSRRAFNLTRRYSFLVSTMLSIYTLVSPYTRPRLVITAPAIIYFIFGARPSDSLSTRGWDAVSILRYRCRLLVAHTGQPTPTNHRRLIKLHHAPPYLPAAPFIIPVFLDPRTTYFCLR</sequence>
<dbReference type="Gene3D" id="3.90.190.10">
    <property type="entry name" value="Protein tyrosine phosphatase superfamily"/>
    <property type="match status" value="1"/>
</dbReference>
<keyword evidence="4" id="KW-0904">Protein phosphatase</keyword>
<evidence type="ECO:0000259" key="6">
    <source>
        <dbReference type="SMART" id="SM00195"/>
    </source>
</evidence>
<evidence type="ECO:0000256" key="4">
    <source>
        <dbReference type="ARBA" id="ARBA00022912"/>
    </source>
</evidence>
<dbReference type="SUPFAM" id="SSF52799">
    <property type="entry name" value="(Phosphotyrosine protein) phosphatases II"/>
    <property type="match status" value="1"/>
</dbReference>
<evidence type="ECO:0000256" key="1">
    <source>
        <dbReference type="ARBA" id="ARBA00008601"/>
    </source>
</evidence>
<protein>
    <recommendedName>
        <fullName evidence="2">protein-tyrosine-phosphatase</fullName>
        <ecNumber evidence="2">3.1.3.48</ecNumber>
    </recommendedName>
</protein>
<dbReference type="EC" id="3.1.3.48" evidence="2"/>
<accession>A0AAD7K6X7</accession>
<dbReference type="SMART" id="SM00195">
    <property type="entry name" value="DSPc"/>
    <property type="match status" value="1"/>
</dbReference>
<feature type="region of interest" description="Disordered" evidence="5">
    <location>
        <begin position="1"/>
        <end position="29"/>
    </location>
</feature>
<evidence type="ECO:0000256" key="2">
    <source>
        <dbReference type="ARBA" id="ARBA00013064"/>
    </source>
</evidence>
<dbReference type="InterPro" id="IPR000340">
    <property type="entry name" value="Dual-sp_phosphatase_cat-dom"/>
</dbReference>
<evidence type="ECO:0000256" key="5">
    <source>
        <dbReference type="SAM" id="MobiDB-lite"/>
    </source>
</evidence>
<dbReference type="EMBL" id="JARKIB010000005">
    <property type="protein sequence ID" value="KAJ7779662.1"/>
    <property type="molecule type" value="Genomic_DNA"/>
</dbReference>
<feature type="compositionally biased region" description="Low complexity" evidence="5">
    <location>
        <begin position="17"/>
        <end position="27"/>
    </location>
</feature>
<dbReference type="PANTHER" id="PTHR10159">
    <property type="entry name" value="DUAL SPECIFICITY PROTEIN PHOSPHATASE"/>
    <property type="match status" value="1"/>
</dbReference>
<dbReference type="GO" id="GO:0005737">
    <property type="term" value="C:cytoplasm"/>
    <property type="evidence" value="ECO:0007669"/>
    <property type="project" value="TreeGrafter"/>
</dbReference>
<evidence type="ECO:0000256" key="3">
    <source>
        <dbReference type="ARBA" id="ARBA00022801"/>
    </source>
</evidence>
<dbReference type="PANTHER" id="PTHR10159:SF511">
    <property type="entry name" value="DUAL SPECIFICITY PROTEIN PHOSPHATASE 1"/>
    <property type="match status" value="1"/>
</dbReference>
<keyword evidence="8" id="KW-1185">Reference proteome</keyword>
<organism evidence="7 8">
    <name type="scientific">Mycena metata</name>
    <dbReference type="NCBI Taxonomy" id="1033252"/>
    <lineage>
        <taxon>Eukaryota</taxon>
        <taxon>Fungi</taxon>
        <taxon>Dikarya</taxon>
        <taxon>Basidiomycota</taxon>
        <taxon>Agaricomycotina</taxon>
        <taxon>Agaricomycetes</taxon>
        <taxon>Agaricomycetidae</taxon>
        <taxon>Agaricales</taxon>
        <taxon>Marasmiineae</taxon>
        <taxon>Mycenaceae</taxon>
        <taxon>Mycena</taxon>
    </lineage>
</organism>
<dbReference type="Pfam" id="PF00782">
    <property type="entry name" value="DSPc"/>
    <property type="match status" value="1"/>
</dbReference>
<comment type="caution">
    <text evidence="7">The sequence shown here is derived from an EMBL/GenBank/DDBJ whole genome shotgun (WGS) entry which is preliminary data.</text>
</comment>
<gene>
    <name evidence="7" type="ORF">B0H16DRAFT_1878366</name>
</gene>